<accession>A0A0C1QMU5</accession>
<feature type="transmembrane region" description="Helical" evidence="1">
    <location>
        <begin position="959"/>
        <end position="982"/>
    </location>
</feature>
<evidence type="ECO:0000313" key="2">
    <source>
        <dbReference type="EMBL" id="KID56377.1"/>
    </source>
</evidence>
<keyword evidence="1" id="KW-0812">Transmembrane</keyword>
<dbReference type="GO" id="GO:0005886">
    <property type="term" value="C:plasma membrane"/>
    <property type="evidence" value="ECO:0007669"/>
    <property type="project" value="TreeGrafter"/>
</dbReference>
<keyword evidence="1" id="KW-0472">Membrane</keyword>
<feature type="transmembrane region" description="Helical" evidence="1">
    <location>
        <begin position="891"/>
        <end position="911"/>
    </location>
</feature>
<feature type="transmembrane region" description="Helical" evidence="1">
    <location>
        <begin position="339"/>
        <end position="359"/>
    </location>
</feature>
<dbReference type="PRINTS" id="PR00702">
    <property type="entry name" value="ACRIFLAVINRP"/>
</dbReference>
<dbReference type="PANTHER" id="PTHR32063">
    <property type="match status" value="1"/>
</dbReference>
<dbReference type="InterPro" id="IPR001036">
    <property type="entry name" value="Acrflvin-R"/>
</dbReference>
<name>A0A0C1QMU5_9GAMM</name>
<reference evidence="2 3" key="1">
    <citation type="submission" date="2014-12" db="EMBL/GenBank/DDBJ databases">
        <title>Draft Genome Sequence of Pseudoalteromonas luteoviolacea HI1.</title>
        <authorList>
            <person name="Asahina A.Y."/>
            <person name="Hadfield M.G."/>
        </authorList>
    </citation>
    <scope>NUCLEOTIDE SEQUENCE [LARGE SCALE GENOMIC DNA]</scope>
    <source>
        <strain evidence="2 3">HI1</strain>
    </source>
</reference>
<dbReference type="Gene3D" id="3.30.70.1320">
    <property type="entry name" value="Multidrug efflux transporter AcrB pore domain like"/>
    <property type="match status" value="1"/>
</dbReference>
<dbReference type="Gene3D" id="1.20.1640.10">
    <property type="entry name" value="Multidrug efflux transporter AcrB transmembrane domain"/>
    <property type="match status" value="2"/>
</dbReference>
<feature type="transmembrane region" description="Helical" evidence="1">
    <location>
        <begin position="865"/>
        <end position="884"/>
    </location>
</feature>
<comment type="caution">
    <text evidence="2">The sequence shown here is derived from an EMBL/GenBank/DDBJ whole genome shotgun (WGS) entry which is preliminary data.</text>
</comment>
<protein>
    <submittedName>
        <fullName evidence="2">Acriflavin resistance protein</fullName>
    </submittedName>
</protein>
<dbReference type="SUPFAM" id="SSF82693">
    <property type="entry name" value="Multidrug efflux transporter AcrB pore domain, PN1, PN2, PC1 and PC2 subdomains"/>
    <property type="match status" value="2"/>
</dbReference>
<keyword evidence="1" id="KW-1133">Transmembrane helix</keyword>
<feature type="transmembrane region" description="Helical" evidence="1">
    <location>
        <begin position="394"/>
        <end position="417"/>
    </location>
</feature>
<feature type="transmembrane region" description="Helical" evidence="1">
    <location>
        <begin position="533"/>
        <end position="553"/>
    </location>
</feature>
<dbReference type="InterPro" id="IPR027463">
    <property type="entry name" value="AcrB_DN_DC_subdom"/>
</dbReference>
<proteinExistence type="predicted"/>
<dbReference type="OrthoDB" id="9757940at2"/>
<feature type="transmembrane region" description="Helical" evidence="1">
    <location>
        <begin position="470"/>
        <end position="493"/>
    </location>
</feature>
<dbReference type="RefSeq" id="WP_039610927.1">
    <property type="nucleotide sequence ID" value="NZ_JWIC01000007.1"/>
</dbReference>
<evidence type="ECO:0000256" key="1">
    <source>
        <dbReference type="SAM" id="Phobius"/>
    </source>
</evidence>
<gene>
    <name evidence="2" type="ORF">JF50_19350</name>
</gene>
<feature type="transmembrane region" description="Helical" evidence="1">
    <location>
        <begin position="366"/>
        <end position="388"/>
    </location>
</feature>
<dbReference type="EMBL" id="JWIC01000007">
    <property type="protein sequence ID" value="KID56377.1"/>
    <property type="molecule type" value="Genomic_DNA"/>
</dbReference>
<dbReference type="Gene3D" id="3.30.70.1430">
    <property type="entry name" value="Multidrug efflux transporter AcrB pore domain"/>
    <property type="match status" value="2"/>
</dbReference>
<organism evidence="2 3">
    <name type="scientific">Pseudoalteromonas luteoviolacea</name>
    <dbReference type="NCBI Taxonomy" id="43657"/>
    <lineage>
        <taxon>Bacteria</taxon>
        <taxon>Pseudomonadati</taxon>
        <taxon>Pseudomonadota</taxon>
        <taxon>Gammaproteobacteria</taxon>
        <taxon>Alteromonadales</taxon>
        <taxon>Pseudoalteromonadaceae</taxon>
        <taxon>Pseudoalteromonas</taxon>
    </lineage>
</organism>
<dbReference type="Proteomes" id="UP000031327">
    <property type="component" value="Unassembled WGS sequence"/>
</dbReference>
<dbReference type="SUPFAM" id="SSF82866">
    <property type="entry name" value="Multidrug efflux transporter AcrB transmembrane domain"/>
    <property type="match status" value="2"/>
</dbReference>
<dbReference type="Gene3D" id="3.30.2090.10">
    <property type="entry name" value="Multidrug efflux transporter AcrB TolC docking domain, DN and DC subdomains"/>
    <property type="match status" value="2"/>
</dbReference>
<dbReference type="Pfam" id="PF00873">
    <property type="entry name" value="ACR_tran"/>
    <property type="match status" value="1"/>
</dbReference>
<feature type="transmembrane region" description="Helical" evidence="1">
    <location>
        <begin position="917"/>
        <end position="938"/>
    </location>
</feature>
<dbReference type="GO" id="GO:0042910">
    <property type="term" value="F:xenobiotic transmembrane transporter activity"/>
    <property type="evidence" value="ECO:0007669"/>
    <property type="project" value="TreeGrafter"/>
</dbReference>
<evidence type="ECO:0000313" key="3">
    <source>
        <dbReference type="Proteomes" id="UP000031327"/>
    </source>
</evidence>
<feature type="transmembrane region" description="Helical" evidence="1">
    <location>
        <begin position="988"/>
        <end position="1014"/>
    </location>
</feature>
<dbReference type="AlphaFoldDB" id="A0A0C1QMU5"/>
<sequence>MIPFLLNNARFQVLLIALLLVSGFAALSSLPRTEDPRIINRFAFVTTYLPGASAARVEAQVTEKIEQKLKQQSEIKNLIAMSRAGISVLSIELEDDVTDSTPVWSRMRDLLADVQIELPEDASSPLLEDDRGYAYTKIVALTIEPDESESQSLQQAKQIAVNRYTKELRNQLRNQSGVEVVHLFGVANEEVRVTLDPAKLKLAGLSFEQVAHAVKNADAKVSAGMISNPQIQMQVELSGEFKSITRIKAIPIQSDDRYGQIQLSDIAKVERMLVEPQQEIAWVDGLPGAYLGIRMLPDVRIDKFSEQIDELLEAFKLTLPNNIQLLSLFDQKGYTEDRLGGLLDNILLGFALILGVLFVTLGLRAAIIVGLALPLTVMFTLACMNIYGLPIHQISVTGLVVALGIMVDNAIVITDAIQRYRQQGMAVLKAVTKAVNHFWLPLLSSTLTTILAFMPIVLMPGPSGEFVGGIALSVIFALVGSYLISHTLIAVFAGKYVQSDNHTATGFLSQGIRLKRLSNVFEQLLSRSLKRPLVTALCVMVLPVLGFISAGQLTEQFFPPADRDMFHIEVRLSDNASIHATKALVKRMDAHILKHEGIERLDWMVGRNIPIFYYNLMQRDKGARNYAQAMVKVTDFERANTLIRTLQGELDRAFPEAQTLVRKLEQGPPFNAPIEIRIFGPDLDNLAELGQRIKQTVIAHPEVTHTRTTLQSGAAKVELLAHESQLTHAGAQAQRVAAQLQAQSQGVTVASVLEDTETVPVNLRFDDQYRDGLDGLANVEVMGSQPLLLSAFATSRIVPEQSTIHRRNGERLNVVEAFLQTDVLPAKVLKDLQVQLEKEQFTLPVGYRLEIGGESQQRDQAVGSLLGKVGVIFVLLITVLVLTFNSFTTTGLILITAFQSAMLGILSVYIAGHPFGFTVIIGLLGLMGLAINAAIVILSELRANEAKTVDEIVTGVMTCARHITSTTITTVGGFLPLILAGGSFWPPFAIAIAGGTVLTTVLSFFFVPSCYWLMQRKRTPALMTKLKNLKT</sequence>
<dbReference type="SUPFAM" id="SSF82714">
    <property type="entry name" value="Multidrug efflux transporter AcrB TolC docking domain, DN and DC subdomains"/>
    <property type="match status" value="2"/>
</dbReference>
<feature type="transmembrane region" description="Helical" evidence="1">
    <location>
        <begin position="438"/>
        <end position="458"/>
    </location>
</feature>
<dbReference type="Gene3D" id="3.30.70.1440">
    <property type="entry name" value="Multidrug efflux transporter AcrB pore domain"/>
    <property type="match status" value="1"/>
</dbReference>
<dbReference type="PANTHER" id="PTHR32063:SF18">
    <property type="entry name" value="CATION EFFLUX SYSTEM PROTEIN"/>
    <property type="match status" value="1"/>
</dbReference>